<accession>A0A8J6CAZ6</accession>
<name>A0A8J6CAZ6_DIALT</name>
<feature type="domain" description="F-box" evidence="2">
    <location>
        <begin position="11"/>
        <end position="57"/>
    </location>
</feature>
<dbReference type="EMBL" id="JAGTXO010000017">
    <property type="protein sequence ID" value="KAG8463145.1"/>
    <property type="molecule type" value="Genomic_DNA"/>
</dbReference>
<evidence type="ECO:0000259" key="2">
    <source>
        <dbReference type="PROSITE" id="PS50181"/>
    </source>
</evidence>
<protein>
    <recommendedName>
        <fullName evidence="2">F-box domain-containing protein</fullName>
    </recommendedName>
</protein>
<dbReference type="Gene3D" id="1.20.1280.50">
    <property type="match status" value="1"/>
</dbReference>
<reference evidence="3" key="1">
    <citation type="submission" date="2021-05" db="EMBL/GenBank/DDBJ databases">
        <title>The genome of the haptophyte Pavlova lutheri (Diacronema luteri, Pavlovales) - a model for lipid biosynthesis in eukaryotic algae.</title>
        <authorList>
            <person name="Hulatt C.J."/>
            <person name="Posewitz M.C."/>
        </authorList>
    </citation>
    <scope>NUCLEOTIDE SEQUENCE</scope>
    <source>
        <strain evidence="3">NIVA-4/92</strain>
    </source>
</reference>
<keyword evidence="4" id="KW-1185">Reference proteome</keyword>
<dbReference type="InterPro" id="IPR001810">
    <property type="entry name" value="F-box_dom"/>
</dbReference>
<dbReference type="PROSITE" id="PS50181">
    <property type="entry name" value="FBOX"/>
    <property type="match status" value="1"/>
</dbReference>
<evidence type="ECO:0000313" key="4">
    <source>
        <dbReference type="Proteomes" id="UP000751190"/>
    </source>
</evidence>
<evidence type="ECO:0000313" key="3">
    <source>
        <dbReference type="EMBL" id="KAG8463145.1"/>
    </source>
</evidence>
<dbReference type="Pfam" id="PF12937">
    <property type="entry name" value="F-box-like"/>
    <property type="match status" value="1"/>
</dbReference>
<sequence>MANVRHGCVDGLAFLTLPAEARQLVLARLNARELARAQLVCTALRADAGDDALWRALVEPLLWPAAPACAAAEHRALCAALHASARCALCTGALMRVRAAEGGAAHACECVAFRRSRLALGARWREAVRPPPLVVCSLSMARVDASGSVDWPPMRDALRKALRGAFDLRLRTAAELTPELLCGAHVLVANLTCATQPLADAERAVLVGFVRAGGTAVLNAFSNWSANSECNRDIVGWLGVRAQVGAAFGARVRVDVDALPSDGARGGGGGGGGSGAPRRTDEVRALLRGPFGAVRAWANEGSTHYDLDHAILGAHPPSFTLAPHLHFINGARATGGGRVLLCSNFHWMIDERGWHGGLLGARDDSPFANDNETLWRNLAAIACAPQLAPPPPPPPPCSADGPRPFFSPVAATVRGLAAELDVSLDGIDLDELGARALRDVEADVRAHWVARQPAPQLSAGGADGGAIARPPLSSLDGYAEHELRARLGVAARMRGDEPPADGHGAGAGAERGGRGGAGVGSLSDCSVEQLRHMLVVSGVVSANSDPA</sequence>
<organism evidence="3 4">
    <name type="scientific">Diacronema lutheri</name>
    <name type="common">Unicellular marine alga</name>
    <name type="synonym">Monochrysis lutheri</name>
    <dbReference type="NCBI Taxonomy" id="2081491"/>
    <lineage>
        <taxon>Eukaryota</taxon>
        <taxon>Haptista</taxon>
        <taxon>Haptophyta</taxon>
        <taxon>Pavlovophyceae</taxon>
        <taxon>Pavlovales</taxon>
        <taxon>Pavlovaceae</taxon>
        <taxon>Diacronema</taxon>
    </lineage>
</organism>
<feature type="compositionally biased region" description="Gly residues" evidence="1">
    <location>
        <begin position="503"/>
        <end position="519"/>
    </location>
</feature>
<dbReference type="AlphaFoldDB" id="A0A8J6CAZ6"/>
<dbReference type="InterPro" id="IPR036047">
    <property type="entry name" value="F-box-like_dom_sf"/>
</dbReference>
<evidence type="ECO:0000256" key="1">
    <source>
        <dbReference type="SAM" id="MobiDB-lite"/>
    </source>
</evidence>
<feature type="region of interest" description="Disordered" evidence="1">
    <location>
        <begin position="494"/>
        <end position="520"/>
    </location>
</feature>
<dbReference type="Proteomes" id="UP000751190">
    <property type="component" value="Unassembled WGS sequence"/>
</dbReference>
<proteinExistence type="predicted"/>
<dbReference type="SUPFAM" id="SSF81383">
    <property type="entry name" value="F-box domain"/>
    <property type="match status" value="1"/>
</dbReference>
<comment type="caution">
    <text evidence="3">The sequence shown here is derived from an EMBL/GenBank/DDBJ whole genome shotgun (WGS) entry which is preliminary data.</text>
</comment>
<gene>
    <name evidence="3" type="ORF">KFE25_011142</name>
</gene>